<comment type="similarity">
    <text evidence="1 3">Belongs to the prefoldin subunit alpha family.</text>
</comment>
<feature type="coiled-coil region" evidence="4">
    <location>
        <begin position="51"/>
        <end position="78"/>
    </location>
</feature>
<dbReference type="Proteomes" id="UP000241890">
    <property type="component" value="Unassembled WGS sequence"/>
</dbReference>
<dbReference type="SUPFAM" id="SSF46579">
    <property type="entry name" value="Prefoldin"/>
    <property type="match status" value="1"/>
</dbReference>
<dbReference type="GO" id="GO:0005737">
    <property type="term" value="C:cytoplasm"/>
    <property type="evidence" value="ECO:0007669"/>
    <property type="project" value="TreeGrafter"/>
</dbReference>
<sequence length="214" mass="23616">MASGAAATSGGGNAAKTYPFGLVEKRTERNIPMVTFISDVPEFMKQDGAELKNVMEALDGLYNELKALESRFVNMRQVHKMRIPEIEETISVVEFLQKKAEAGEDEPMITNFQLSASIFAEAKVNYNAGKVVLWLGASTAAELTFEEALDILKTNLKRKEDQLAQCEEDLQLTKKQVTTAEVCMARVYNNDVKERRAEAAAKAASGKAGDEEEE</sequence>
<accession>A0A2R5GVV7</accession>
<keyword evidence="4" id="KW-0175">Coiled coil</keyword>
<dbReference type="Pfam" id="PF02996">
    <property type="entry name" value="Prefoldin"/>
    <property type="match status" value="1"/>
</dbReference>
<dbReference type="GO" id="GO:0007017">
    <property type="term" value="P:microtubule-based process"/>
    <property type="evidence" value="ECO:0007669"/>
    <property type="project" value="TreeGrafter"/>
</dbReference>
<dbReference type="OrthoDB" id="6375174at2759"/>
<proteinExistence type="inferred from homology"/>
<protein>
    <recommendedName>
        <fullName evidence="3">Prefoldin subunit 3</fullName>
    </recommendedName>
</protein>
<evidence type="ECO:0000256" key="1">
    <source>
        <dbReference type="ARBA" id="ARBA00010048"/>
    </source>
</evidence>
<dbReference type="InParanoid" id="A0A2R5GVV7"/>
<reference evidence="5 6" key="1">
    <citation type="submission" date="2017-12" db="EMBL/GenBank/DDBJ databases">
        <title>Sequencing, de novo assembly and annotation of complete genome of a new Thraustochytrid species, strain FCC1311.</title>
        <authorList>
            <person name="Sedici K."/>
            <person name="Godart F."/>
            <person name="Aiese Cigliano R."/>
            <person name="Sanseverino W."/>
            <person name="Barakat M."/>
            <person name="Ortet P."/>
            <person name="Marechal E."/>
            <person name="Cagnac O."/>
            <person name="Amato A."/>
        </authorList>
    </citation>
    <scope>NUCLEOTIDE SEQUENCE [LARGE SCALE GENOMIC DNA]</scope>
</reference>
<dbReference type="CDD" id="cd23156">
    <property type="entry name" value="Prefoldin_3"/>
    <property type="match status" value="1"/>
</dbReference>
<dbReference type="InterPro" id="IPR004127">
    <property type="entry name" value="Prefoldin_subunit_alpha"/>
</dbReference>
<dbReference type="PANTHER" id="PTHR12409">
    <property type="entry name" value="PREFOLDIN SUBUNIT 3"/>
    <property type="match status" value="1"/>
</dbReference>
<name>A0A2R5GVV7_9STRA</name>
<gene>
    <name evidence="5" type="ORF">FCC1311_109272</name>
</gene>
<comment type="caution">
    <text evidence="5">The sequence shown here is derived from an EMBL/GenBank/DDBJ whole genome shotgun (WGS) entry which is preliminary data.</text>
</comment>
<dbReference type="PANTHER" id="PTHR12409:SF0">
    <property type="entry name" value="PREFOLDIN SUBUNIT 3"/>
    <property type="match status" value="1"/>
</dbReference>
<evidence type="ECO:0000256" key="4">
    <source>
        <dbReference type="SAM" id="Coils"/>
    </source>
</evidence>
<feature type="coiled-coil region" evidence="4">
    <location>
        <begin position="149"/>
        <end position="176"/>
    </location>
</feature>
<dbReference type="InterPro" id="IPR009053">
    <property type="entry name" value="Prefoldin"/>
</dbReference>
<dbReference type="AlphaFoldDB" id="A0A2R5GVV7"/>
<dbReference type="Gene3D" id="1.10.287.370">
    <property type="match status" value="1"/>
</dbReference>
<comment type="subunit">
    <text evidence="3">Heterohexamer of two PFD-alpha type and four PFD-beta type subunits.</text>
</comment>
<evidence type="ECO:0000256" key="2">
    <source>
        <dbReference type="ARBA" id="ARBA00023186"/>
    </source>
</evidence>
<evidence type="ECO:0000256" key="3">
    <source>
        <dbReference type="PIRNR" id="PIRNR016396"/>
    </source>
</evidence>
<keyword evidence="6" id="KW-1185">Reference proteome</keyword>
<dbReference type="GO" id="GO:0007021">
    <property type="term" value="P:tubulin complex assembly"/>
    <property type="evidence" value="ECO:0007669"/>
    <property type="project" value="TreeGrafter"/>
</dbReference>
<keyword evidence="2 3" id="KW-0143">Chaperone</keyword>
<dbReference type="PIRSF" id="PIRSF016396">
    <property type="entry name" value="Prefoldin_subunit_3"/>
    <property type="match status" value="1"/>
</dbReference>
<dbReference type="InterPro" id="IPR016655">
    <property type="entry name" value="PFD3"/>
</dbReference>
<dbReference type="GO" id="GO:0006457">
    <property type="term" value="P:protein folding"/>
    <property type="evidence" value="ECO:0007669"/>
    <property type="project" value="UniProtKB-UniRule"/>
</dbReference>
<dbReference type="GO" id="GO:0016272">
    <property type="term" value="C:prefoldin complex"/>
    <property type="evidence" value="ECO:0007669"/>
    <property type="project" value="UniProtKB-UniRule"/>
</dbReference>
<dbReference type="EMBL" id="BEYU01000210">
    <property type="protein sequence ID" value="GBG34705.1"/>
    <property type="molecule type" value="Genomic_DNA"/>
</dbReference>
<evidence type="ECO:0000313" key="6">
    <source>
        <dbReference type="Proteomes" id="UP000241890"/>
    </source>
</evidence>
<evidence type="ECO:0000313" key="5">
    <source>
        <dbReference type="EMBL" id="GBG34705.1"/>
    </source>
</evidence>
<dbReference type="GO" id="GO:0015631">
    <property type="term" value="F:tubulin binding"/>
    <property type="evidence" value="ECO:0007669"/>
    <property type="project" value="TreeGrafter"/>
</dbReference>
<dbReference type="FunCoup" id="A0A2R5GVV7">
    <property type="interactions" value="377"/>
</dbReference>
<organism evidence="5 6">
    <name type="scientific">Hondaea fermentalgiana</name>
    <dbReference type="NCBI Taxonomy" id="2315210"/>
    <lineage>
        <taxon>Eukaryota</taxon>
        <taxon>Sar</taxon>
        <taxon>Stramenopiles</taxon>
        <taxon>Bigyra</taxon>
        <taxon>Labyrinthulomycetes</taxon>
        <taxon>Thraustochytrida</taxon>
        <taxon>Thraustochytriidae</taxon>
        <taxon>Hondaea</taxon>
    </lineage>
</organism>
<comment type="function">
    <text evidence="3">Binds specifically to cytosolic chaperonin (c-CPN) and transfers target proteins to it. Binds to nascent polypeptide chain and promotes folding in an environment in which there are many competing pathways for nonnative proteins.</text>
</comment>